<accession>A0ABT3HS74</accession>
<comment type="caution">
    <text evidence="2">The sequence shown here is derived from an EMBL/GenBank/DDBJ whole genome shotgun (WGS) entry which is preliminary data.</text>
</comment>
<feature type="transmembrane region" description="Helical" evidence="1">
    <location>
        <begin position="71"/>
        <end position="90"/>
    </location>
</feature>
<gene>
    <name evidence="2" type="ORF">OH806_15245</name>
</gene>
<proteinExistence type="predicted"/>
<protein>
    <submittedName>
        <fullName evidence="2">Uncharacterized protein</fullName>
    </submittedName>
</protein>
<dbReference type="Proteomes" id="UP001163719">
    <property type="component" value="Unassembled WGS sequence"/>
</dbReference>
<keyword evidence="3" id="KW-1185">Reference proteome</keyword>
<evidence type="ECO:0000313" key="3">
    <source>
        <dbReference type="Proteomes" id="UP001163719"/>
    </source>
</evidence>
<keyword evidence="1" id="KW-1133">Transmembrane helix</keyword>
<evidence type="ECO:0000256" key="1">
    <source>
        <dbReference type="SAM" id="Phobius"/>
    </source>
</evidence>
<evidence type="ECO:0000313" key="2">
    <source>
        <dbReference type="EMBL" id="MCW3162627.1"/>
    </source>
</evidence>
<name>A0ABT3HS74_9FLAO</name>
<organism evidence="2 3">
    <name type="scientific">Chryseobacterium oryctis</name>
    <dbReference type="NCBI Taxonomy" id="2952618"/>
    <lineage>
        <taxon>Bacteria</taxon>
        <taxon>Pseudomonadati</taxon>
        <taxon>Bacteroidota</taxon>
        <taxon>Flavobacteriia</taxon>
        <taxon>Flavobacteriales</taxon>
        <taxon>Weeksellaceae</taxon>
        <taxon>Chryseobacterium group</taxon>
        <taxon>Chryseobacterium</taxon>
    </lineage>
</organism>
<feature type="transmembrane region" description="Helical" evidence="1">
    <location>
        <begin position="22"/>
        <end position="41"/>
    </location>
</feature>
<keyword evidence="1" id="KW-0472">Membrane</keyword>
<keyword evidence="1" id="KW-0812">Transmembrane</keyword>
<sequence length="183" mass="21674">MERIWNYVHYFIYQFEIKASKIITYPITLIFDLIYKIPFIVNSLKKKNSSPKEIRAASDNAINNRTYGQNIVMSGIHMGGLIILIEYGLFNIFQTILGKSLIQFFWEPGSSYKWLFVAILLIAPWILNEKLLFKNNKYLKYFDEFDQESKKVRRKWAWISLGIIIGIFSFFVLSFIPLSKYIK</sequence>
<feature type="transmembrane region" description="Helical" evidence="1">
    <location>
        <begin position="156"/>
        <end position="178"/>
    </location>
</feature>
<dbReference type="EMBL" id="JAPDHV010000008">
    <property type="protein sequence ID" value="MCW3162627.1"/>
    <property type="molecule type" value="Genomic_DNA"/>
</dbReference>
<dbReference type="RefSeq" id="WP_264744542.1">
    <property type="nucleotide sequence ID" value="NZ_JAPDHV010000008.1"/>
</dbReference>
<reference evidence="2" key="1">
    <citation type="submission" date="2022-10" db="EMBL/GenBank/DDBJ databases">
        <title>Chryseobacterium babae sp. nov. isolated from the gut of the beetle Oryctes rhinoceros, and Chryseobacterium kimseyorum sp. nov., isolated from a stick insect rearing cage.</title>
        <authorList>
            <person name="Shelomi M."/>
            <person name="Han C.-J."/>
            <person name="Chen W.-M."/>
            <person name="Chen H.-K."/>
            <person name="Liaw S.-J."/>
            <person name="Muhle E."/>
            <person name="Clermont D."/>
        </authorList>
    </citation>
    <scope>NUCLEOTIDE SEQUENCE</scope>
    <source>
        <strain evidence="2">WLa1L2M3</strain>
    </source>
</reference>
<feature type="transmembrane region" description="Helical" evidence="1">
    <location>
        <begin position="110"/>
        <end position="127"/>
    </location>
</feature>